<keyword evidence="2" id="KW-1133">Transmembrane helix</keyword>
<feature type="region of interest" description="Disordered" evidence="1">
    <location>
        <begin position="112"/>
        <end position="131"/>
    </location>
</feature>
<evidence type="ECO:0000256" key="1">
    <source>
        <dbReference type="SAM" id="MobiDB-lite"/>
    </source>
</evidence>
<keyword evidence="2" id="KW-0812">Transmembrane</keyword>
<accession>A0ABR4N0S2</accession>
<keyword evidence="4" id="KW-1185">Reference proteome</keyword>
<reference evidence="3 4" key="1">
    <citation type="submission" date="2023-09" db="EMBL/GenBank/DDBJ databases">
        <title>Pangenome analysis of Batrachochytrium dendrobatidis and related Chytrids.</title>
        <authorList>
            <person name="Yacoub M.N."/>
            <person name="Stajich J.E."/>
            <person name="James T.Y."/>
        </authorList>
    </citation>
    <scope>NUCLEOTIDE SEQUENCE [LARGE SCALE GENOMIC DNA]</scope>
    <source>
        <strain evidence="3 4">JEL0888</strain>
    </source>
</reference>
<evidence type="ECO:0000256" key="2">
    <source>
        <dbReference type="SAM" id="Phobius"/>
    </source>
</evidence>
<dbReference type="EMBL" id="JADGIZ020000051">
    <property type="protein sequence ID" value="KAL2913125.1"/>
    <property type="molecule type" value="Genomic_DNA"/>
</dbReference>
<evidence type="ECO:0000313" key="4">
    <source>
        <dbReference type="Proteomes" id="UP001527925"/>
    </source>
</evidence>
<evidence type="ECO:0000313" key="3">
    <source>
        <dbReference type="EMBL" id="KAL2913125.1"/>
    </source>
</evidence>
<sequence>MSLLCCEGTPIEVAQKLCISTWLSLTSAMKLINLIALIVLPIIALFDFGDDEHTKACTNPSRHCSTRRLSAACIAAPARCALVVFKPVVGPGLPGKRLVPTPTHSRRTIHQDLPASATSPPPPEPGPVPQLHPFPCPEPLRRRVHALIAFTGLFGSLGLVVACEALEAIMKMVATMLWIASVMRDISDAVLALTQPASVTRALMPDRAAAGRPLRIARKLLCSLPWDELLMQQLEEVPFPRSETALFVKADIDGKHYEAVLVGLTKYFDNPDDQPPVELKRIWPWILLDLEVTDAPEETLDESEPPLNAGSRIVEIGESLAAKAADEPPAPFEEVLPSPIVHGFAGHFVYMFEEDLYDDLDFDPTATEIKVDDLVGDDPLFDDLVGNDDNVFADFGDPHGGMLDDAEILRIASEFDDDDPRKWTSFGRARFFESRAPGTRAPSGSAVHDDDSGTHTNFFEFGQDSDCPEADAAVASNKHSRLVLIGPHTLERNDMKGAAAHFNET</sequence>
<comment type="caution">
    <text evidence="3">The sequence shown here is derived from an EMBL/GenBank/DDBJ whole genome shotgun (WGS) entry which is preliminary data.</text>
</comment>
<organism evidence="3 4">
    <name type="scientific">Polyrhizophydium stewartii</name>
    <dbReference type="NCBI Taxonomy" id="2732419"/>
    <lineage>
        <taxon>Eukaryota</taxon>
        <taxon>Fungi</taxon>
        <taxon>Fungi incertae sedis</taxon>
        <taxon>Chytridiomycota</taxon>
        <taxon>Chytridiomycota incertae sedis</taxon>
        <taxon>Chytridiomycetes</taxon>
        <taxon>Rhizophydiales</taxon>
        <taxon>Rhizophydiales incertae sedis</taxon>
        <taxon>Polyrhizophydium</taxon>
    </lineage>
</organism>
<feature type="transmembrane region" description="Helical" evidence="2">
    <location>
        <begin position="31"/>
        <end position="48"/>
    </location>
</feature>
<name>A0ABR4N0S2_9FUNG</name>
<feature type="compositionally biased region" description="Pro residues" evidence="1">
    <location>
        <begin position="119"/>
        <end position="131"/>
    </location>
</feature>
<proteinExistence type="predicted"/>
<gene>
    <name evidence="3" type="ORF">HK105_207362</name>
</gene>
<protein>
    <submittedName>
        <fullName evidence="3">Uncharacterized protein</fullName>
    </submittedName>
</protein>
<keyword evidence="2" id="KW-0472">Membrane</keyword>
<feature type="region of interest" description="Disordered" evidence="1">
    <location>
        <begin position="435"/>
        <end position="455"/>
    </location>
</feature>
<dbReference type="Proteomes" id="UP001527925">
    <property type="component" value="Unassembled WGS sequence"/>
</dbReference>